<organism evidence="5 6">
    <name type="scientific">Spirosoma linguale (strain ATCC 33905 / DSM 74 / LMG 10896 / Claus 1)</name>
    <dbReference type="NCBI Taxonomy" id="504472"/>
    <lineage>
        <taxon>Bacteria</taxon>
        <taxon>Pseudomonadati</taxon>
        <taxon>Bacteroidota</taxon>
        <taxon>Cytophagia</taxon>
        <taxon>Cytophagales</taxon>
        <taxon>Cytophagaceae</taxon>
        <taxon>Spirosoma</taxon>
    </lineage>
</organism>
<dbReference type="Proteomes" id="UP000002028">
    <property type="component" value="Chromosome"/>
</dbReference>
<dbReference type="PANTHER" id="PTHR48081">
    <property type="entry name" value="AB HYDROLASE SUPERFAMILY PROTEIN C4A8.06C"/>
    <property type="match status" value="1"/>
</dbReference>
<keyword evidence="1" id="KW-0378">Hydrolase</keyword>
<dbReference type="HOGENOM" id="CLU_012494_4_0_10"/>
<feature type="chain" id="PRO_5003035362" description="BD-FAE-like domain-containing protein" evidence="3">
    <location>
        <begin position="22"/>
        <end position="325"/>
    </location>
</feature>
<evidence type="ECO:0000259" key="4">
    <source>
        <dbReference type="Pfam" id="PF20434"/>
    </source>
</evidence>
<feature type="signal peptide" evidence="3">
    <location>
        <begin position="1"/>
        <end position="21"/>
    </location>
</feature>
<evidence type="ECO:0000256" key="2">
    <source>
        <dbReference type="SAM" id="MobiDB-lite"/>
    </source>
</evidence>
<name>D2QIT4_SPILD</name>
<dbReference type="Gene3D" id="3.40.50.1820">
    <property type="entry name" value="alpha/beta hydrolase"/>
    <property type="match status" value="1"/>
</dbReference>
<evidence type="ECO:0000313" key="6">
    <source>
        <dbReference type="Proteomes" id="UP000002028"/>
    </source>
</evidence>
<dbReference type="KEGG" id="sli:Slin_4020"/>
<dbReference type="RefSeq" id="WP_012928520.1">
    <property type="nucleotide sequence ID" value="NC_013730.1"/>
</dbReference>
<dbReference type="AlphaFoldDB" id="D2QIT4"/>
<dbReference type="EMBL" id="CP001769">
    <property type="protein sequence ID" value="ADB40010.1"/>
    <property type="molecule type" value="Genomic_DNA"/>
</dbReference>
<dbReference type="InterPro" id="IPR029058">
    <property type="entry name" value="AB_hydrolase_fold"/>
</dbReference>
<dbReference type="Pfam" id="PF20434">
    <property type="entry name" value="BD-FAE"/>
    <property type="match status" value="1"/>
</dbReference>
<feature type="compositionally biased region" description="Pro residues" evidence="2">
    <location>
        <begin position="24"/>
        <end position="34"/>
    </location>
</feature>
<feature type="domain" description="BD-FAE-like" evidence="4">
    <location>
        <begin position="68"/>
        <end position="283"/>
    </location>
</feature>
<dbReference type="GO" id="GO:0016787">
    <property type="term" value="F:hydrolase activity"/>
    <property type="evidence" value="ECO:0007669"/>
    <property type="project" value="UniProtKB-KW"/>
</dbReference>
<protein>
    <recommendedName>
        <fullName evidence="4">BD-FAE-like domain-containing protein</fullName>
    </recommendedName>
</protein>
<evidence type="ECO:0000256" key="3">
    <source>
        <dbReference type="SAM" id="SignalP"/>
    </source>
</evidence>
<accession>D2QIT4</accession>
<dbReference type="STRING" id="504472.Slin_4020"/>
<reference evidence="5 6" key="1">
    <citation type="journal article" date="2010" name="Stand. Genomic Sci.">
        <title>Complete genome sequence of Spirosoma linguale type strain (1).</title>
        <authorList>
            <person name="Lail K."/>
            <person name="Sikorski J."/>
            <person name="Saunders E."/>
            <person name="Lapidus A."/>
            <person name="Glavina Del Rio T."/>
            <person name="Copeland A."/>
            <person name="Tice H."/>
            <person name="Cheng J.-F."/>
            <person name="Lucas S."/>
            <person name="Nolan M."/>
            <person name="Bruce D."/>
            <person name="Goodwin L."/>
            <person name="Pitluck S."/>
            <person name="Ivanova N."/>
            <person name="Mavromatis K."/>
            <person name="Ovchinnikova G."/>
            <person name="Pati A."/>
            <person name="Chen A."/>
            <person name="Palaniappan K."/>
            <person name="Land M."/>
            <person name="Hauser L."/>
            <person name="Chang Y.-J."/>
            <person name="Jeffries C.D."/>
            <person name="Chain P."/>
            <person name="Brettin T."/>
            <person name="Detter J.C."/>
            <person name="Schuetze A."/>
            <person name="Rohde M."/>
            <person name="Tindall B.J."/>
            <person name="Goeker M."/>
            <person name="Bristow J."/>
            <person name="Eisen J.A."/>
            <person name="Markowitz V."/>
            <person name="Hugenholtz P."/>
            <person name="Kyrpides N.C."/>
            <person name="Klenk H.-P."/>
            <person name="Chen F."/>
        </authorList>
    </citation>
    <scope>NUCLEOTIDE SEQUENCE [LARGE SCALE GENOMIC DNA]</scope>
    <source>
        <strain evidence="6">ATCC 33905 / DSM 74 / LMG 10896 / Claus 1</strain>
    </source>
</reference>
<sequence length="325" mass="34502">MSVSYRTLFAVLLLSCSLTFAQPPGMPPGGPPPGGTQRGGPMPKANTDGIKNKFLDIAYAQKSPAQKLDIYLPNEGTGPFPIIVSIHGGAFKMGDKGDFQVNAALSGLKRGYAVVSINYRLSGEAIYPAQIQDVKAAIRWIRANAKTYKLNPDKIATWGGSAGGNLSALAGTTGDVTDFDDASLGNASQSSRVQAVVDWFGPIQFDQMDPQFKASGKGKADHDEANSPESQLIGKPITQAPELVKRASPAAYISKADPPFFIEHGTNDPLVPTQQSINFTAALTAVLGKDKVTYTPIEGAGHGGPQFETPENLEKVFAFLDKHLK</sequence>
<dbReference type="InterPro" id="IPR049492">
    <property type="entry name" value="BD-FAE-like_dom"/>
</dbReference>
<dbReference type="SUPFAM" id="SSF53474">
    <property type="entry name" value="alpha/beta-Hydrolases"/>
    <property type="match status" value="1"/>
</dbReference>
<gene>
    <name evidence="5" type="ordered locus">Slin_4020</name>
</gene>
<evidence type="ECO:0000256" key="1">
    <source>
        <dbReference type="ARBA" id="ARBA00022801"/>
    </source>
</evidence>
<keyword evidence="3" id="KW-0732">Signal</keyword>
<proteinExistence type="predicted"/>
<dbReference type="eggNOG" id="COG0657">
    <property type="taxonomic scope" value="Bacteria"/>
</dbReference>
<dbReference type="PANTHER" id="PTHR48081:SF13">
    <property type="entry name" value="ALPHA_BETA HYDROLASE"/>
    <property type="match status" value="1"/>
</dbReference>
<feature type="region of interest" description="Disordered" evidence="2">
    <location>
        <begin position="211"/>
        <end position="230"/>
    </location>
</feature>
<feature type="region of interest" description="Disordered" evidence="2">
    <location>
        <begin position="23"/>
        <end position="45"/>
    </location>
</feature>
<keyword evidence="6" id="KW-1185">Reference proteome</keyword>
<dbReference type="InterPro" id="IPR050300">
    <property type="entry name" value="GDXG_lipolytic_enzyme"/>
</dbReference>
<evidence type="ECO:0000313" key="5">
    <source>
        <dbReference type="EMBL" id="ADB40010.1"/>
    </source>
</evidence>